<protein>
    <submittedName>
        <fullName evidence="2">Uncharacterized protein</fullName>
    </submittedName>
</protein>
<name>A0A2T0RX21_9ACTN</name>
<dbReference type="Proteomes" id="UP000239209">
    <property type="component" value="Unassembled WGS sequence"/>
</dbReference>
<dbReference type="AlphaFoldDB" id="A0A2T0RX21"/>
<evidence type="ECO:0000313" key="3">
    <source>
        <dbReference type="Proteomes" id="UP000239209"/>
    </source>
</evidence>
<proteinExistence type="predicted"/>
<gene>
    <name evidence="2" type="ORF">CLV70_11266</name>
</gene>
<accession>A0A2T0RX21</accession>
<reference evidence="2 3" key="1">
    <citation type="submission" date="2018-03" db="EMBL/GenBank/DDBJ databases">
        <title>Genomic Encyclopedia of Archaeal and Bacterial Type Strains, Phase II (KMG-II): from individual species to whole genera.</title>
        <authorList>
            <person name="Goeker M."/>
        </authorList>
    </citation>
    <scope>NUCLEOTIDE SEQUENCE [LARGE SCALE GENOMIC DNA]</scope>
    <source>
        <strain evidence="2 3">DSM 45348</strain>
    </source>
</reference>
<feature type="compositionally biased region" description="Polar residues" evidence="1">
    <location>
        <begin position="36"/>
        <end position="54"/>
    </location>
</feature>
<evidence type="ECO:0000256" key="1">
    <source>
        <dbReference type="SAM" id="MobiDB-lite"/>
    </source>
</evidence>
<keyword evidence="3" id="KW-1185">Reference proteome</keyword>
<organism evidence="2 3">
    <name type="scientific">Pseudosporangium ferrugineum</name>
    <dbReference type="NCBI Taxonomy" id="439699"/>
    <lineage>
        <taxon>Bacteria</taxon>
        <taxon>Bacillati</taxon>
        <taxon>Actinomycetota</taxon>
        <taxon>Actinomycetes</taxon>
        <taxon>Micromonosporales</taxon>
        <taxon>Micromonosporaceae</taxon>
        <taxon>Pseudosporangium</taxon>
    </lineage>
</organism>
<comment type="caution">
    <text evidence="2">The sequence shown here is derived from an EMBL/GenBank/DDBJ whole genome shotgun (WGS) entry which is preliminary data.</text>
</comment>
<sequence length="90" mass="9403">MPAVTTAIPATASRTQWFAVPTTATTVIAAYRPPRTRSSGPRITQATQNAQPTCSDGIAASSLVRWPIPAGADACADHQPRSEVLARVST</sequence>
<dbReference type="EMBL" id="PVZG01000012">
    <property type="protein sequence ID" value="PRY25700.1"/>
    <property type="molecule type" value="Genomic_DNA"/>
</dbReference>
<feature type="region of interest" description="Disordered" evidence="1">
    <location>
        <begin position="33"/>
        <end position="54"/>
    </location>
</feature>
<evidence type="ECO:0000313" key="2">
    <source>
        <dbReference type="EMBL" id="PRY25700.1"/>
    </source>
</evidence>